<keyword evidence="3" id="KW-1185">Reference proteome</keyword>
<keyword evidence="1" id="KW-0812">Transmembrane</keyword>
<organism evidence="2 3">
    <name type="scientific">Rhodobium gokarnense</name>
    <dbReference type="NCBI Taxonomy" id="364296"/>
    <lineage>
        <taxon>Bacteria</taxon>
        <taxon>Pseudomonadati</taxon>
        <taxon>Pseudomonadota</taxon>
        <taxon>Alphaproteobacteria</taxon>
        <taxon>Hyphomicrobiales</taxon>
        <taxon>Rhodobiaceae</taxon>
        <taxon>Rhodobium</taxon>
    </lineage>
</organism>
<keyword evidence="1" id="KW-1133">Transmembrane helix</keyword>
<dbReference type="EMBL" id="JAOQNS010000004">
    <property type="protein sequence ID" value="MCW2307480.1"/>
    <property type="molecule type" value="Genomic_DNA"/>
</dbReference>
<dbReference type="Proteomes" id="UP001209755">
    <property type="component" value="Unassembled WGS sequence"/>
</dbReference>
<reference evidence="3" key="1">
    <citation type="submission" date="2023-07" db="EMBL/GenBank/DDBJ databases">
        <title>Genome sequencing of Purple Non-Sulfur Bacteria from various extreme environments.</title>
        <authorList>
            <person name="Mayer M."/>
        </authorList>
    </citation>
    <scope>NUCLEOTIDE SEQUENCE [LARGE SCALE GENOMIC DNA]</scope>
    <source>
        <strain evidence="3">DSM 17935</strain>
    </source>
</reference>
<protein>
    <submittedName>
        <fullName evidence="2">Uncharacterized protein</fullName>
    </submittedName>
</protein>
<sequence length="78" mass="8213">MKRVINFWSLLGFISVSAFLATEIAVVAAAVVWGISSLFGLAMVPTIALGILVGVPSLYGMVKATILAFQAETDPENN</sequence>
<name>A0ABT3HAQ1_9HYPH</name>
<evidence type="ECO:0000256" key="1">
    <source>
        <dbReference type="SAM" id="Phobius"/>
    </source>
</evidence>
<accession>A0ABT3HAQ1</accession>
<comment type="caution">
    <text evidence="2">The sequence shown here is derived from an EMBL/GenBank/DDBJ whole genome shotgun (WGS) entry which is preliminary data.</text>
</comment>
<feature type="transmembrane region" description="Helical" evidence="1">
    <location>
        <begin position="39"/>
        <end position="59"/>
    </location>
</feature>
<keyword evidence="1" id="KW-0472">Membrane</keyword>
<evidence type="ECO:0000313" key="3">
    <source>
        <dbReference type="Proteomes" id="UP001209755"/>
    </source>
</evidence>
<proteinExistence type="predicted"/>
<evidence type="ECO:0000313" key="2">
    <source>
        <dbReference type="EMBL" id="MCW2307480.1"/>
    </source>
</evidence>
<dbReference type="RefSeq" id="WP_264601132.1">
    <property type="nucleotide sequence ID" value="NZ_JAOQNS010000004.1"/>
</dbReference>
<gene>
    <name evidence="2" type="ORF">M2319_001811</name>
</gene>